<dbReference type="EMBL" id="CP039355">
    <property type="protein sequence ID" value="QCE13183.1"/>
    <property type="molecule type" value="Genomic_DNA"/>
</dbReference>
<keyword evidence="2" id="KW-1185">Reference proteome</keyword>
<name>A0A4D6NH58_VIGUN</name>
<proteinExistence type="predicted"/>
<dbReference type="AlphaFoldDB" id="A0A4D6NH58"/>
<evidence type="ECO:0000313" key="1">
    <source>
        <dbReference type="EMBL" id="QCE13183.1"/>
    </source>
</evidence>
<accession>A0A4D6NH58</accession>
<dbReference type="Proteomes" id="UP000501690">
    <property type="component" value="Linkage Group LG11"/>
</dbReference>
<gene>
    <name evidence="1" type="ORF">DEO72_LG11g176</name>
</gene>
<protein>
    <submittedName>
        <fullName evidence="1">Uncharacterized protein</fullName>
    </submittedName>
</protein>
<reference evidence="1 2" key="1">
    <citation type="submission" date="2019-04" db="EMBL/GenBank/DDBJ databases">
        <title>An improved genome assembly and genetic linkage map for asparagus bean, Vigna unguiculata ssp. sesquipedialis.</title>
        <authorList>
            <person name="Xia Q."/>
            <person name="Zhang R."/>
            <person name="Dong Y."/>
        </authorList>
    </citation>
    <scope>NUCLEOTIDE SEQUENCE [LARGE SCALE GENOMIC DNA]</scope>
    <source>
        <tissue evidence="1">Leaf</tissue>
    </source>
</reference>
<organism evidence="1 2">
    <name type="scientific">Vigna unguiculata</name>
    <name type="common">Cowpea</name>
    <dbReference type="NCBI Taxonomy" id="3917"/>
    <lineage>
        <taxon>Eukaryota</taxon>
        <taxon>Viridiplantae</taxon>
        <taxon>Streptophyta</taxon>
        <taxon>Embryophyta</taxon>
        <taxon>Tracheophyta</taxon>
        <taxon>Spermatophyta</taxon>
        <taxon>Magnoliopsida</taxon>
        <taxon>eudicotyledons</taxon>
        <taxon>Gunneridae</taxon>
        <taxon>Pentapetalae</taxon>
        <taxon>rosids</taxon>
        <taxon>fabids</taxon>
        <taxon>Fabales</taxon>
        <taxon>Fabaceae</taxon>
        <taxon>Papilionoideae</taxon>
        <taxon>50 kb inversion clade</taxon>
        <taxon>NPAAA clade</taxon>
        <taxon>indigoferoid/millettioid clade</taxon>
        <taxon>Phaseoleae</taxon>
        <taxon>Vigna</taxon>
    </lineage>
</organism>
<sequence length="131" mass="14824">MLKSLNKWQLHHSTTTLEPKSSPFFAYDPIKEEFETKVSQVKSEQGSCSEASEEHNNNDVAHDEIIRTQCWVEVASGKNKRRMCEAGQLAANHIGGRGSLKHRPSSSICRSEQITYLMQQLEASDQAYENL</sequence>
<evidence type="ECO:0000313" key="2">
    <source>
        <dbReference type="Proteomes" id="UP000501690"/>
    </source>
</evidence>